<evidence type="ECO:0000313" key="3">
    <source>
        <dbReference type="Proteomes" id="UP000051530"/>
    </source>
</evidence>
<dbReference type="GO" id="GO:0000811">
    <property type="term" value="C:GINS complex"/>
    <property type="evidence" value="ECO:0007669"/>
    <property type="project" value="UniProtKB-UniRule"/>
</dbReference>
<dbReference type="GO" id="GO:1902983">
    <property type="term" value="P:DNA strand elongation involved in mitotic DNA replication"/>
    <property type="evidence" value="ECO:0007669"/>
    <property type="project" value="TreeGrafter"/>
</dbReference>
<accession>A0A0R0LWB1</accession>
<comment type="similarity">
    <text evidence="1">Belongs to the GINS1/PSF1 family.</text>
</comment>
<keyword evidence="3" id="KW-1185">Reference proteome</keyword>
<dbReference type="AlphaFoldDB" id="A0A0R0LWB1"/>
<comment type="subcellular location">
    <subcellularLocation>
        <location evidence="1">Nucleus</location>
    </subcellularLocation>
</comment>
<comment type="function">
    <text evidence="1">Required for correct functioning of the GINS complex, a complex that plays an essential role in the initiation of DNA replication, and progression of DNA replication forks. GINS complex seems to bind preferentially to single-stranded DNA.</text>
</comment>
<keyword evidence="1" id="KW-0539">Nucleus</keyword>
<proteinExistence type="inferred from homology"/>
<evidence type="ECO:0000256" key="1">
    <source>
        <dbReference type="RuleBase" id="RU368085"/>
    </source>
</evidence>
<comment type="caution">
    <text evidence="2">The sequence shown here is derived from an EMBL/GenBank/DDBJ whole genome shotgun (WGS) entry which is preliminary data.</text>
</comment>
<dbReference type="EMBL" id="LGUB01001586">
    <property type="protein sequence ID" value="KRH91726.1"/>
    <property type="molecule type" value="Genomic_DNA"/>
</dbReference>
<reference evidence="2 3" key="1">
    <citation type="submission" date="2015-07" db="EMBL/GenBank/DDBJ databases">
        <title>The genome of Pseudoloma neurophilia, a relevant intracellular parasite of the zebrafish.</title>
        <authorList>
            <person name="Ndikumana S."/>
            <person name="Pelin A."/>
            <person name="Sanders J."/>
            <person name="Corradi N."/>
        </authorList>
    </citation>
    <scope>NUCLEOTIDE SEQUENCE [LARGE SCALE GENOMIC DNA]</scope>
    <source>
        <strain evidence="2 3">MK1</strain>
    </source>
</reference>
<organism evidence="2 3">
    <name type="scientific">Pseudoloma neurophilia</name>
    <dbReference type="NCBI Taxonomy" id="146866"/>
    <lineage>
        <taxon>Eukaryota</taxon>
        <taxon>Fungi</taxon>
        <taxon>Fungi incertae sedis</taxon>
        <taxon>Microsporidia</taxon>
        <taxon>Pseudoloma</taxon>
    </lineage>
</organism>
<protein>
    <recommendedName>
        <fullName evidence="1">DNA replication complex GINS protein PSF1</fullName>
    </recommendedName>
</protein>
<dbReference type="OrthoDB" id="10252587at2759"/>
<dbReference type="Proteomes" id="UP000051530">
    <property type="component" value="Unassembled WGS sequence"/>
</dbReference>
<comment type="subunit">
    <text evidence="1">Component of the GINS complex.</text>
</comment>
<evidence type="ECO:0000313" key="2">
    <source>
        <dbReference type="EMBL" id="KRH91726.1"/>
    </source>
</evidence>
<sequence>MESDMIDIQEKIVQLDEQSEDQKMSLSKKFIVIKSTQDFHRRVLRAYEFNRMQKVQKSIIDYDDLTEIKKKLTLTEKKHLEFMKNLFKEYQDNENITFENHAPSKSFYVHFITLTDCGIVVDGDEIFELKPHKYFYMKRALVNHLINTKHIKLFE</sequence>
<dbReference type="InterPro" id="IPR005339">
    <property type="entry name" value="GINS_Psf1"/>
</dbReference>
<dbReference type="VEuPathDB" id="MicrosporidiaDB:M153_298330002"/>
<dbReference type="PANTHER" id="PTHR12914:SF2">
    <property type="entry name" value="DNA REPLICATION COMPLEX GINS PROTEIN PSF1"/>
    <property type="match status" value="1"/>
</dbReference>
<gene>
    <name evidence="2" type="ORF">M153_298330002</name>
</gene>
<dbReference type="Gene3D" id="1.20.58.1030">
    <property type="match status" value="1"/>
</dbReference>
<dbReference type="PANTHER" id="PTHR12914">
    <property type="entry name" value="PARTNER OF SLD5"/>
    <property type="match status" value="1"/>
</dbReference>
<keyword evidence="1" id="KW-0235">DNA replication</keyword>
<name>A0A0R0LWB1_9MICR</name>